<evidence type="ECO:0000259" key="11">
    <source>
        <dbReference type="Pfam" id="PF13089"/>
    </source>
</evidence>
<feature type="domain" description="Polyphosphate kinase C-terminal" evidence="13">
    <location>
        <begin position="368"/>
        <end position="530"/>
    </location>
</feature>
<dbReference type="GO" id="GO:0006799">
    <property type="term" value="P:polyphosphate biosynthetic process"/>
    <property type="evidence" value="ECO:0007669"/>
    <property type="project" value="UniProtKB-UniRule"/>
</dbReference>
<evidence type="ECO:0000259" key="10">
    <source>
        <dbReference type="Pfam" id="PF02503"/>
    </source>
</evidence>
<evidence type="ECO:0000256" key="8">
    <source>
        <dbReference type="HAMAP-Rule" id="MF_00347"/>
    </source>
</evidence>
<keyword evidence="7 8" id="KW-0460">Magnesium</keyword>
<evidence type="ECO:0000256" key="2">
    <source>
        <dbReference type="ARBA" id="ARBA00022679"/>
    </source>
</evidence>
<evidence type="ECO:0000256" key="5">
    <source>
        <dbReference type="ARBA" id="ARBA00022777"/>
    </source>
</evidence>
<dbReference type="Gene3D" id="3.30.1840.10">
    <property type="entry name" value="Polyphosphate kinase middle domain"/>
    <property type="match status" value="1"/>
</dbReference>
<dbReference type="PANTHER" id="PTHR30218">
    <property type="entry name" value="POLYPHOSPHATE KINASE"/>
    <property type="match status" value="1"/>
</dbReference>
<keyword evidence="2 8" id="KW-0808">Transferase</keyword>
<feature type="binding site" evidence="8">
    <location>
        <position position="442"/>
    </location>
    <ligand>
        <name>Mg(2+)</name>
        <dbReference type="ChEBI" id="CHEBI:18420"/>
    </ligand>
</feature>
<proteinExistence type="inferred from homology"/>
<dbReference type="PANTHER" id="PTHR30218:SF0">
    <property type="entry name" value="POLYPHOSPHATE KINASE"/>
    <property type="match status" value="1"/>
</dbReference>
<feature type="domain" description="Polyphosphate kinase middle" evidence="10">
    <location>
        <begin position="143"/>
        <end position="333"/>
    </location>
</feature>
<comment type="PTM">
    <text evidence="8 9">An intermediate of this reaction is the autophosphorylated ppk in which a phosphate is covalently linked to a histidine residue through a N-P bond.</text>
</comment>
<evidence type="ECO:0000256" key="7">
    <source>
        <dbReference type="ARBA" id="ARBA00022842"/>
    </source>
</evidence>
<feature type="active site" description="Phosphohistidine intermediate" evidence="8">
    <location>
        <position position="472"/>
    </location>
</feature>
<organism evidence="14 15">
    <name type="scientific">Brevibacterium jeotgali</name>
    <dbReference type="NCBI Taxonomy" id="1262550"/>
    <lineage>
        <taxon>Bacteria</taxon>
        <taxon>Bacillati</taxon>
        <taxon>Actinomycetota</taxon>
        <taxon>Actinomycetes</taxon>
        <taxon>Micrococcales</taxon>
        <taxon>Brevibacteriaceae</taxon>
        <taxon>Brevibacterium</taxon>
    </lineage>
</organism>
<dbReference type="Pfam" id="PF13090">
    <property type="entry name" value="PP_kinase_C"/>
    <property type="match status" value="1"/>
</dbReference>
<dbReference type="NCBIfam" id="NF003918">
    <property type="entry name" value="PRK05443.1-2"/>
    <property type="match status" value="1"/>
</dbReference>
<feature type="binding site" evidence="8">
    <location>
        <position position="62"/>
    </location>
    <ligand>
        <name>ATP</name>
        <dbReference type="ChEBI" id="CHEBI:30616"/>
    </ligand>
</feature>
<dbReference type="FunFam" id="3.30.870.10:FF:000001">
    <property type="entry name" value="Polyphosphate kinase"/>
    <property type="match status" value="1"/>
</dbReference>
<dbReference type="GO" id="GO:0008976">
    <property type="term" value="F:polyphosphate kinase activity"/>
    <property type="evidence" value="ECO:0007669"/>
    <property type="project" value="UniProtKB-UniRule"/>
</dbReference>
<dbReference type="GO" id="GO:0005524">
    <property type="term" value="F:ATP binding"/>
    <property type="evidence" value="ECO:0007669"/>
    <property type="project" value="UniProtKB-KW"/>
</dbReference>
<dbReference type="NCBIfam" id="TIGR03705">
    <property type="entry name" value="poly_P_kin"/>
    <property type="match status" value="1"/>
</dbReference>
<dbReference type="NCBIfam" id="NF003922">
    <property type="entry name" value="PRK05443.2-3"/>
    <property type="match status" value="1"/>
</dbReference>
<dbReference type="Pfam" id="PF13089">
    <property type="entry name" value="PP_kinase_N"/>
    <property type="match status" value="1"/>
</dbReference>
<feature type="binding site" evidence="8">
    <location>
        <position position="601"/>
    </location>
    <ligand>
        <name>ATP</name>
        <dbReference type="ChEBI" id="CHEBI:30616"/>
    </ligand>
</feature>
<feature type="domain" description="Polyphosphate kinase C-terminal" evidence="12">
    <location>
        <begin position="540"/>
        <end position="704"/>
    </location>
</feature>
<dbReference type="PIRSF" id="PIRSF015589">
    <property type="entry name" value="PP_kinase"/>
    <property type="match status" value="1"/>
</dbReference>
<evidence type="ECO:0000313" key="15">
    <source>
        <dbReference type="Proteomes" id="UP000234462"/>
    </source>
</evidence>
<evidence type="ECO:0000256" key="4">
    <source>
        <dbReference type="ARBA" id="ARBA00022741"/>
    </source>
</evidence>
<keyword evidence="1 8" id="KW-0597">Phosphoprotein</keyword>
<evidence type="ECO:0000256" key="9">
    <source>
        <dbReference type="RuleBase" id="RU003800"/>
    </source>
</evidence>
<gene>
    <name evidence="8" type="primary">ppk</name>
    <name evidence="14" type="ORF">BJEO58_01327</name>
</gene>
<dbReference type="InterPro" id="IPR041108">
    <property type="entry name" value="PP_kinase_C_1"/>
</dbReference>
<dbReference type="EC" id="2.7.4.1" evidence="8 9"/>
<keyword evidence="6 8" id="KW-0067">ATP-binding</keyword>
<dbReference type="InterPro" id="IPR025200">
    <property type="entry name" value="PPK_C_dom2"/>
</dbReference>
<sequence length="732" mass="81624">MNHETYDVTTFGVEHDLPAAADRFLDRELSWLAFNERVLDMAADTTLPLLERANFLSIFASNLDEFFMVRVAGLKRRISTGLAVASVTGTQPRTAMRSITKTARGLVRRHAELYRDDITPRLEAEGIFVVGLDDLTASELDGVSELFSERVFPVLTPLAVDPAHPFPYVSGLSLNLGVVLRHPRSGAEHFARVKVPPVLPRFINVSEFEGTGSSTAHTPGAEAPVSPETPARYLPIEDVITAHLDSLFEGMEIVSAACFRITRNEDLEVEEDDAENLLKALEKELERRRFGPAVRLEITEDMHPRVRELLVNELAIDESEIYELPTPLDLRGLAIIADVPRDDLHFGKAVPIVSRDLAEAESSEQPDVFGALREREILVQHPYESFSTSVQAFIEQAAQDPHVVAIKQSLYRTSGDSPIVDALIEAAQAGKQVLAVVEIKARFDEANNITWARKLERAGVHVVYGIVGLKTHAKLCLVVRHEAGGLRRYGHVGTGNYHPKTARGYEDMGLLTADPQLGEDIAKLFNQLSGLAPGTTYSRLLVAPARVRDGLLEHIIEATTRARAGERARIRIKVNSIVDEQIIDHLYLASRAGVSVQLFVRGICAIRPGIPGLSENIRVRSILGRFLEHSRVYVFEYGDDYERTEAYIGSADLMHRNLDRRVEALVHLQDPRHIDEARQLFELAFTEDTARFDLDGDGLWTRSSLDAHGAPLADYQTALHRVHRHRWSRQRG</sequence>
<dbReference type="Proteomes" id="UP000234462">
    <property type="component" value="Unassembled WGS sequence"/>
</dbReference>
<dbReference type="SUPFAM" id="SSF56024">
    <property type="entry name" value="Phospholipase D/nuclease"/>
    <property type="match status" value="2"/>
</dbReference>
<feature type="binding site" evidence="8">
    <location>
        <position position="505"/>
    </location>
    <ligand>
        <name>ATP</name>
        <dbReference type="ChEBI" id="CHEBI:30616"/>
    </ligand>
</feature>
<dbReference type="InterPro" id="IPR025198">
    <property type="entry name" value="PPK_N_dom"/>
</dbReference>
<dbReference type="SUPFAM" id="SSF140356">
    <property type="entry name" value="PPK N-terminal domain-like"/>
    <property type="match status" value="1"/>
</dbReference>
<protein>
    <recommendedName>
        <fullName evidence="8 9">Polyphosphate kinase</fullName>
        <ecNumber evidence="8 9">2.7.4.1</ecNumber>
    </recommendedName>
    <alternativeName>
        <fullName evidence="8">ATP-polyphosphate phosphotransferase</fullName>
    </alternativeName>
    <alternativeName>
        <fullName evidence="8">Polyphosphoric acid kinase</fullName>
    </alternativeName>
</protein>
<dbReference type="HAMAP" id="MF_00347">
    <property type="entry name" value="Polyphosphate_kinase"/>
    <property type="match status" value="1"/>
</dbReference>
<dbReference type="SUPFAM" id="SSF143724">
    <property type="entry name" value="PHP14-like"/>
    <property type="match status" value="1"/>
</dbReference>
<keyword evidence="3 8" id="KW-0479">Metal-binding</keyword>
<comment type="similarity">
    <text evidence="8 9">Belongs to the polyphosphate kinase 1 (PPK1) family.</text>
</comment>
<feature type="binding site" evidence="8">
    <location>
        <position position="412"/>
    </location>
    <ligand>
        <name>Mg(2+)</name>
        <dbReference type="ChEBI" id="CHEBI:18420"/>
    </ligand>
</feature>
<evidence type="ECO:0000313" key="14">
    <source>
        <dbReference type="EMBL" id="SMY11740.1"/>
    </source>
</evidence>
<dbReference type="CDD" id="cd09165">
    <property type="entry name" value="PLDc_PaPPK1_C1_like"/>
    <property type="match status" value="1"/>
</dbReference>
<evidence type="ECO:0000259" key="13">
    <source>
        <dbReference type="Pfam" id="PF17941"/>
    </source>
</evidence>
<keyword evidence="15" id="KW-1185">Reference proteome</keyword>
<dbReference type="NCBIfam" id="NF003921">
    <property type="entry name" value="PRK05443.2-2"/>
    <property type="match status" value="1"/>
</dbReference>
<dbReference type="InterPro" id="IPR036832">
    <property type="entry name" value="PPK_N_dom_sf"/>
</dbReference>
<reference evidence="15" key="1">
    <citation type="submission" date="2017-03" db="EMBL/GenBank/DDBJ databases">
        <authorList>
            <person name="Monnet C."/>
        </authorList>
    </citation>
    <scope>NUCLEOTIDE SEQUENCE [LARGE SCALE GENOMIC DNA]</scope>
    <source>
        <strain evidence="15">SJ5-8</strain>
    </source>
</reference>
<dbReference type="OrthoDB" id="9761456at2"/>
<dbReference type="Gene3D" id="3.30.870.10">
    <property type="entry name" value="Endonuclease Chain A"/>
    <property type="match status" value="2"/>
</dbReference>
<dbReference type="InterPro" id="IPR024953">
    <property type="entry name" value="PP_kinase_middle"/>
</dbReference>
<dbReference type="GO" id="GO:0046872">
    <property type="term" value="F:metal ion binding"/>
    <property type="evidence" value="ECO:0007669"/>
    <property type="project" value="UniProtKB-KW"/>
</dbReference>
<dbReference type="Pfam" id="PF17941">
    <property type="entry name" value="PP_kinase_C_1"/>
    <property type="match status" value="1"/>
</dbReference>
<dbReference type="Gene3D" id="1.20.58.310">
    <property type="entry name" value="Polyphosphate kinase N-terminal domain"/>
    <property type="match status" value="1"/>
</dbReference>
<dbReference type="GO" id="GO:0009358">
    <property type="term" value="C:polyphosphate kinase complex"/>
    <property type="evidence" value="ECO:0007669"/>
    <property type="project" value="InterPro"/>
</dbReference>
<evidence type="ECO:0000256" key="6">
    <source>
        <dbReference type="ARBA" id="ARBA00022840"/>
    </source>
</evidence>
<comment type="cofactor">
    <cofactor evidence="8">
        <name>Mg(2+)</name>
        <dbReference type="ChEBI" id="CHEBI:18420"/>
    </cofactor>
</comment>
<dbReference type="EMBL" id="FXZM01000005">
    <property type="protein sequence ID" value="SMY11740.1"/>
    <property type="molecule type" value="Genomic_DNA"/>
</dbReference>
<keyword evidence="4 8" id="KW-0547">Nucleotide-binding</keyword>
<evidence type="ECO:0000256" key="3">
    <source>
        <dbReference type="ARBA" id="ARBA00022723"/>
    </source>
</evidence>
<feature type="domain" description="Polyphosphate kinase N-terminal" evidence="11">
    <location>
        <begin position="24"/>
        <end position="129"/>
    </location>
</feature>
<dbReference type="InterPro" id="IPR003414">
    <property type="entry name" value="PP_kinase"/>
</dbReference>
<evidence type="ECO:0000259" key="12">
    <source>
        <dbReference type="Pfam" id="PF13090"/>
    </source>
</evidence>
<comment type="function">
    <text evidence="8 9">Catalyzes the reversible transfer of the terminal phosphate of ATP to form a long-chain polyphosphate (polyP).</text>
</comment>
<keyword evidence="5 8" id="KW-0418">Kinase</keyword>
<accession>A0A2H1L4P9</accession>
<dbReference type="InterPro" id="IPR036830">
    <property type="entry name" value="PP_kinase_middle_dom_sf"/>
</dbReference>
<evidence type="ECO:0000256" key="1">
    <source>
        <dbReference type="ARBA" id="ARBA00022553"/>
    </source>
</evidence>
<feature type="binding site" evidence="8">
    <location>
        <position position="629"/>
    </location>
    <ligand>
        <name>ATP</name>
        <dbReference type="ChEBI" id="CHEBI:30616"/>
    </ligand>
</feature>
<name>A0A2H1L4P9_9MICO</name>
<comment type="catalytic activity">
    <reaction evidence="8 9">
        <text>[phosphate](n) + ATP = [phosphate](n+1) + ADP</text>
        <dbReference type="Rhea" id="RHEA:19573"/>
        <dbReference type="Rhea" id="RHEA-COMP:9859"/>
        <dbReference type="Rhea" id="RHEA-COMP:14280"/>
        <dbReference type="ChEBI" id="CHEBI:16838"/>
        <dbReference type="ChEBI" id="CHEBI:30616"/>
        <dbReference type="ChEBI" id="CHEBI:456216"/>
        <dbReference type="EC" id="2.7.4.1"/>
    </reaction>
</comment>
<dbReference type="AlphaFoldDB" id="A0A2H1L4P9"/>
<dbReference type="RefSeq" id="WP_101588694.1">
    <property type="nucleotide sequence ID" value="NZ_FXZM01000005.1"/>
</dbReference>
<dbReference type="Pfam" id="PF02503">
    <property type="entry name" value="PP_kinase"/>
    <property type="match status" value="1"/>
</dbReference>